<dbReference type="InterPro" id="IPR009642">
    <property type="entry name" value="DUF1236"/>
</dbReference>
<protein>
    <recommendedName>
        <fullName evidence="4">Glycine zipper domain-containing protein</fullName>
    </recommendedName>
</protein>
<feature type="chain" id="PRO_5009099716" description="Glycine zipper domain-containing protein" evidence="1">
    <location>
        <begin position="21"/>
        <end position="141"/>
    </location>
</feature>
<name>A0A1D7TXA4_9HYPH</name>
<dbReference type="AlphaFoldDB" id="A0A1D7TXA4"/>
<dbReference type="STRING" id="1526658.BHK69_03965"/>
<reference evidence="2 3" key="1">
    <citation type="journal article" date="2015" name="Antonie Van Leeuwenhoek">
        <title>Bosea vaviloviae sp. nov., a new species of slow-growing rhizobia isolated from nodules of the relict species Vavilovia formosa (Stev.) Fed.</title>
        <authorList>
            <person name="Safronova V.I."/>
            <person name="Kuznetsova I.G."/>
            <person name="Sazanova A.L."/>
            <person name="Kimeklis A.K."/>
            <person name="Belimov A.A."/>
            <person name="Andronov E.E."/>
            <person name="Pinaev A.G."/>
            <person name="Chizhevskaya E.P."/>
            <person name="Pukhaev A.R."/>
            <person name="Popov K.P."/>
            <person name="Willems A."/>
            <person name="Tikhonovich I.A."/>
        </authorList>
    </citation>
    <scope>NUCLEOTIDE SEQUENCE [LARGE SCALE GENOMIC DNA]</scope>
    <source>
        <strain evidence="2 3">Vaf18</strain>
    </source>
</reference>
<evidence type="ECO:0008006" key="4">
    <source>
        <dbReference type="Google" id="ProtNLM"/>
    </source>
</evidence>
<evidence type="ECO:0000313" key="3">
    <source>
        <dbReference type="Proteomes" id="UP000094969"/>
    </source>
</evidence>
<dbReference type="OrthoDB" id="102964at2"/>
<dbReference type="EMBL" id="CP017147">
    <property type="protein sequence ID" value="AOO79750.1"/>
    <property type="molecule type" value="Genomic_DNA"/>
</dbReference>
<keyword evidence="1" id="KW-0732">Signal</keyword>
<evidence type="ECO:0000313" key="2">
    <source>
        <dbReference type="EMBL" id="AOO79750.1"/>
    </source>
</evidence>
<organism evidence="2 3">
    <name type="scientific">Bosea vaviloviae</name>
    <dbReference type="NCBI Taxonomy" id="1526658"/>
    <lineage>
        <taxon>Bacteria</taxon>
        <taxon>Pseudomonadati</taxon>
        <taxon>Pseudomonadota</taxon>
        <taxon>Alphaproteobacteria</taxon>
        <taxon>Hyphomicrobiales</taxon>
        <taxon>Boseaceae</taxon>
        <taxon>Bosea</taxon>
    </lineage>
</organism>
<proteinExistence type="predicted"/>
<gene>
    <name evidence="2" type="ORF">BHK69_03965</name>
</gene>
<accession>A0A1D7TXA4</accession>
<keyword evidence="3" id="KW-1185">Reference proteome</keyword>
<feature type="signal peptide" evidence="1">
    <location>
        <begin position="1"/>
        <end position="20"/>
    </location>
</feature>
<dbReference type="RefSeq" id="WP_069688972.1">
    <property type="nucleotide sequence ID" value="NZ_CP017147.1"/>
</dbReference>
<evidence type="ECO:0000256" key="1">
    <source>
        <dbReference type="SAM" id="SignalP"/>
    </source>
</evidence>
<dbReference type="Pfam" id="PF06823">
    <property type="entry name" value="DUF1236"/>
    <property type="match status" value="1"/>
</dbReference>
<dbReference type="Proteomes" id="UP000094969">
    <property type="component" value="Chromosome"/>
</dbReference>
<dbReference type="KEGG" id="bvv:BHK69_03965"/>
<sequence>MIKKLVLVASLAVMPAVAIAQSNSGSAGGAAGGAAAGAVGGAVIGGPVGAAAGAVGGAAAGAIAGGITADQRTEFRTYVTEQRVPSVRYRGEVAVGTTLPQTVTYREVPARYGKTQYRYTVVNDRTVLVEPRTRRVVQIIE</sequence>